<evidence type="ECO:0000313" key="2">
    <source>
        <dbReference type="EMBL" id="GES75621.1"/>
    </source>
</evidence>
<dbReference type="EMBL" id="BEXD01000546">
    <property type="protein sequence ID" value="GBB88336.1"/>
    <property type="molecule type" value="Genomic_DNA"/>
</dbReference>
<reference evidence="2" key="2">
    <citation type="submission" date="2019-10" db="EMBL/GenBank/DDBJ databases">
        <title>Conservation and host-specific expression of non-tandemly repeated heterogenous ribosome RNA gene in arbuscular mycorrhizal fungi.</title>
        <authorList>
            <person name="Maeda T."/>
            <person name="Kobayashi Y."/>
            <person name="Nakagawa T."/>
            <person name="Ezawa T."/>
            <person name="Yamaguchi K."/>
            <person name="Bino T."/>
            <person name="Nishimoto Y."/>
            <person name="Shigenobu S."/>
            <person name="Kawaguchi M."/>
        </authorList>
    </citation>
    <scope>NUCLEOTIDE SEQUENCE</scope>
    <source>
        <strain evidence="2">HR1</strain>
    </source>
</reference>
<comment type="caution">
    <text evidence="1">The sequence shown here is derived from an EMBL/GenBank/DDBJ whole genome shotgun (WGS) entry which is preliminary data.</text>
</comment>
<gene>
    <name evidence="2" type="ORF">RCL2_000304600</name>
    <name evidence="1" type="ORF">RclHR1_01490017</name>
</gene>
<dbReference type="OrthoDB" id="2345050at2759"/>
<evidence type="ECO:0000313" key="1">
    <source>
        <dbReference type="EMBL" id="GBB88336.1"/>
    </source>
</evidence>
<dbReference type="Proteomes" id="UP000615446">
    <property type="component" value="Unassembled WGS sequence"/>
</dbReference>
<dbReference type="AlphaFoldDB" id="A0A2Z6R6C7"/>
<sequence>MTLPYLTDDCIYYILQHLQNDRSTLFNCLLVNRFWCKSTIPLLYANPFINMIEKNYSIISTIILCFNRTEILRLKNQLGISQINDIDFDEEDYKPLFEYTKHLENYNYFIINSVICKWFVKYCSDLSISHNKICDDIIPIFHQSILRQSRNIKQLDLLLYLFYNENFKNFQVQNFTSNLTKLNSLSLNFHLIGTNYTKINEIEQEFLSNISNISLNLRKLTIKLPRTNRSLFQYVTSNNLINTSTMEKLCTIIQKQNKLKMFKITNCYTLLNNVLLSLEFQKYSLVQIEFINSDFSNVSLKSLNDFYNLESLTFEICKGLFLDQCEVLNLASFKLKGLTFKRNIWNIDVTSLMVKYLGASLQRLFVDNPTIPLINNISMYCLNLICLKIRINFHIDLSVLPFFKNLRSKILNISISYYYSNNINEFFINLANNIPFDIKKISIHLLNSNNFLRFKEFLDNCHNGFEVIYLNHMIELEFLKIVLNYIERSNNSLKILGIRELDKELNDEELKLLNQIKAKGVRIVDFNTFYNVYYI</sequence>
<protein>
    <recommendedName>
        <fullName evidence="4">F-box domain-containing protein</fullName>
    </recommendedName>
</protein>
<evidence type="ECO:0000313" key="3">
    <source>
        <dbReference type="Proteomes" id="UP000247702"/>
    </source>
</evidence>
<accession>A0A2Z6R6C7</accession>
<proteinExistence type="predicted"/>
<dbReference type="EMBL" id="BLAL01000017">
    <property type="protein sequence ID" value="GES75621.1"/>
    <property type="molecule type" value="Genomic_DNA"/>
</dbReference>
<organism evidence="1 3">
    <name type="scientific">Rhizophagus clarus</name>
    <dbReference type="NCBI Taxonomy" id="94130"/>
    <lineage>
        <taxon>Eukaryota</taxon>
        <taxon>Fungi</taxon>
        <taxon>Fungi incertae sedis</taxon>
        <taxon>Mucoromycota</taxon>
        <taxon>Glomeromycotina</taxon>
        <taxon>Glomeromycetes</taxon>
        <taxon>Glomerales</taxon>
        <taxon>Glomeraceae</taxon>
        <taxon>Rhizophagus</taxon>
    </lineage>
</organism>
<keyword evidence="3" id="KW-1185">Reference proteome</keyword>
<dbReference type="STRING" id="94130.A0A2Z6R6C7"/>
<reference evidence="1 3" key="1">
    <citation type="submission" date="2017-11" db="EMBL/GenBank/DDBJ databases">
        <title>The genome of Rhizophagus clarus HR1 reveals common genetic basis of auxotrophy among arbuscular mycorrhizal fungi.</title>
        <authorList>
            <person name="Kobayashi Y."/>
        </authorList>
    </citation>
    <scope>NUCLEOTIDE SEQUENCE [LARGE SCALE GENOMIC DNA]</scope>
    <source>
        <strain evidence="1 3">HR1</strain>
    </source>
</reference>
<dbReference type="Proteomes" id="UP000247702">
    <property type="component" value="Unassembled WGS sequence"/>
</dbReference>
<evidence type="ECO:0008006" key="4">
    <source>
        <dbReference type="Google" id="ProtNLM"/>
    </source>
</evidence>
<name>A0A2Z6R6C7_9GLOM</name>